<dbReference type="Gene3D" id="3.30.2400.10">
    <property type="entry name" value="Major capsid protein gp5"/>
    <property type="match status" value="1"/>
</dbReference>
<dbReference type="eggNOG" id="COG4653">
    <property type="taxonomic scope" value="Bacteria"/>
</dbReference>
<dbReference type="HOGENOM" id="CLU_041417_0_0_5"/>
<keyword evidence="4" id="KW-1185">Reference proteome</keyword>
<sequence length="380" mass="40205">MTTEIETKADPLAGSFDIVERQDAHDAELAALRSELTEVKGRLEKAGRLALRAPLAGGEPGGAADAGFVDGYIRHGRETELKSLSGAVAVDGGYAIPQKIDEMIARRMVEISPIRSIANVVRTGTSGFRRLVSTGGTASGWVSETGARPETASPKLAEIAPPSGELYANPSATQAMLEDAAFDVESWLAGEIATEFARAEGAAFVSGTGTNQPKGFLAATTSAAGDSSRAFGSLQFIGSGNASGFDTTPEAKLIDLVCQLKAPLRQGAAWVMNSTTLAAVRKLKTADGAFLWQPGMVEGQPDRLLGYPVVEAEDMPDVAANQFPIAFGNFRAGYLVTDRRQTTILRDPYTNKPYVQFYATRRVGGQVMDSDAIKLLKITA</sequence>
<dbReference type="InterPro" id="IPR054612">
    <property type="entry name" value="Phage_capsid-like_C"/>
</dbReference>
<evidence type="ECO:0000259" key="2">
    <source>
        <dbReference type="Pfam" id="PF05065"/>
    </source>
</evidence>
<comment type="subcellular location">
    <subcellularLocation>
        <location evidence="1">Virion</location>
    </subcellularLocation>
</comment>
<evidence type="ECO:0000313" key="4">
    <source>
        <dbReference type="Proteomes" id="UP000009134"/>
    </source>
</evidence>
<dbReference type="InterPro" id="IPR024455">
    <property type="entry name" value="Phage_capsid"/>
</dbReference>
<protein>
    <submittedName>
        <fullName evidence="3">Phage major capsid protein, HK97</fullName>
    </submittedName>
</protein>
<reference evidence="4" key="1">
    <citation type="submission" date="2006-01" db="EMBL/GenBank/DDBJ databases">
        <title>Complete sequence of Novosphingobium aromaticivorans DSM 12444.</title>
        <authorList>
            <consortium name="US DOE Joint Genome Institute"/>
            <person name="Copeland A."/>
            <person name="Lucas S."/>
            <person name="Lapidus A."/>
            <person name="Barry K."/>
            <person name="Detter J.C."/>
            <person name="Glavina T."/>
            <person name="Hammon N."/>
            <person name="Israni S."/>
            <person name="Pitluck S."/>
            <person name="Chain P."/>
            <person name="Malfatti S."/>
            <person name="Shin M."/>
            <person name="Vergez L."/>
            <person name="Schmutz J."/>
            <person name="Larimer F."/>
            <person name="Land M."/>
            <person name="Kyrpides N."/>
            <person name="Ivanova N."/>
            <person name="Fredrickson J."/>
            <person name="Balkwill D."/>
            <person name="Romine M.F."/>
            <person name="Richardson P."/>
        </authorList>
    </citation>
    <scope>NUCLEOTIDE SEQUENCE [LARGE SCALE GENOMIC DNA]</scope>
    <source>
        <strain evidence="4">ATCC 700278 / DSM 12444 / CCUG 56034 / CIP 105152 / NBRC 16084 / F199</strain>
    </source>
</reference>
<dbReference type="SUPFAM" id="SSF56563">
    <property type="entry name" value="Major capsid protein gp5"/>
    <property type="match status" value="1"/>
</dbReference>
<dbReference type="RefSeq" id="WP_011446761.1">
    <property type="nucleotide sequence ID" value="NC_007794.1"/>
</dbReference>
<dbReference type="NCBIfam" id="TIGR01554">
    <property type="entry name" value="major_cap_HK97"/>
    <property type="match status" value="1"/>
</dbReference>
<organism evidence="3 4">
    <name type="scientific">Novosphingobium aromaticivorans (strain ATCC 700278 / DSM 12444 / CCUG 56034 / CIP 105152 / NBRC 16084 / F199)</name>
    <dbReference type="NCBI Taxonomy" id="279238"/>
    <lineage>
        <taxon>Bacteria</taxon>
        <taxon>Pseudomonadati</taxon>
        <taxon>Pseudomonadota</taxon>
        <taxon>Alphaproteobacteria</taxon>
        <taxon>Sphingomonadales</taxon>
        <taxon>Sphingomonadaceae</taxon>
        <taxon>Novosphingobium</taxon>
    </lineage>
</organism>
<evidence type="ECO:0000256" key="1">
    <source>
        <dbReference type="ARBA" id="ARBA00004328"/>
    </source>
</evidence>
<evidence type="ECO:0000313" key="3">
    <source>
        <dbReference type="EMBL" id="ABD27557.1"/>
    </source>
</evidence>
<dbReference type="STRING" id="279238.Saro_3122"/>
<dbReference type="KEGG" id="nar:Saro_3122"/>
<dbReference type="Proteomes" id="UP000009134">
    <property type="component" value="Chromosome"/>
</dbReference>
<accession>Q2G3L6</accession>
<dbReference type="EMBL" id="CP000248">
    <property type="protein sequence ID" value="ABD27557.1"/>
    <property type="molecule type" value="Genomic_DNA"/>
</dbReference>
<proteinExistence type="predicted"/>
<dbReference type="Gene3D" id="3.30.2320.10">
    <property type="entry name" value="hypothetical protein PF0899 domain"/>
    <property type="match status" value="1"/>
</dbReference>
<feature type="domain" description="Phage capsid-like C-terminal" evidence="2">
    <location>
        <begin position="92"/>
        <end position="377"/>
    </location>
</feature>
<gene>
    <name evidence="3" type="ordered locus">Saro_3122</name>
</gene>
<dbReference type="AlphaFoldDB" id="Q2G3L6"/>
<name>Q2G3L6_NOVAD</name>
<dbReference type="Pfam" id="PF05065">
    <property type="entry name" value="Phage_capsid"/>
    <property type="match status" value="1"/>
</dbReference>